<dbReference type="EMBL" id="MT075580">
    <property type="protein sequence ID" value="QIS31120.1"/>
    <property type="molecule type" value="Genomic_DNA"/>
</dbReference>
<geneLocation type="plasmid" evidence="2">
    <name>pSSII-1</name>
</geneLocation>
<evidence type="ECO:0000259" key="1">
    <source>
        <dbReference type="Pfam" id="PF12677"/>
    </source>
</evidence>
<reference evidence="2" key="1">
    <citation type="submission" date="2020-02" db="EMBL/GenBank/DDBJ databases">
        <authorList>
            <person name="Hu X."/>
            <person name="Yuan Z."/>
            <person name="Cheng J."/>
            <person name="Geng P."/>
        </authorList>
    </citation>
    <scope>NUCLEOTIDE SEQUENCE</scope>
    <source>
        <strain evidence="2">SSII-1</strain>
        <plasmid evidence="2">pSSII-1</plasmid>
    </source>
</reference>
<keyword evidence="2" id="KW-0614">Plasmid</keyword>
<sequence>MSLLFNKISPIKIIFFILNHKKCHECGSTLVGNGEGHFELTEKGFKRECKCGASVQTG</sequence>
<feature type="domain" description="DUF3797" evidence="1">
    <location>
        <begin position="21"/>
        <end position="55"/>
    </location>
</feature>
<evidence type="ECO:0000313" key="2">
    <source>
        <dbReference type="EMBL" id="QIS31120.1"/>
    </source>
</evidence>
<dbReference type="Pfam" id="PF12677">
    <property type="entry name" value="DUF3797"/>
    <property type="match status" value="1"/>
</dbReference>
<organism evidence="2">
    <name type="scientific">Lysinibacillus sphaericus</name>
    <name type="common">Bacillus sphaericus</name>
    <dbReference type="NCBI Taxonomy" id="1421"/>
    <lineage>
        <taxon>Bacteria</taxon>
        <taxon>Bacillati</taxon>
        <taxon>Bacillota</taxon>
        <taxon>Bacilli</taxon>
        <taxon>Bacillales</taxon>
        <taxon>Bacillaceae</taxon>
        <taxon>Lysinibacillus</taxon>
    </lineage>
</organism>
<accession>A0A6H0A0A8</accession>
<dbReference type="RefSeq" id="WP_155273129.1">
    <property type="nucleotide sequence ID" value="NZ_CP064071.1"/>
</dbReference>
<name>A0A6H0A0A8_LYSSH</name>
<proteinExistence type="predicted"/>
<dbReference type="AlphaFoldDB" id="A0A6H0A0A8"/>
<dbReference type="InterPro" id="IPR024256">
    <property type="entry name" value="DUF3797"/>
</dbReference>
<protein>
    <recommendedName>
        <fullName evidence="1">DUF3797 domain-containing protein</fullName>
    </recommendedName>
</protein>